<evidence type="ECO:0000313" key="1">
    <source>
        <dbReference type="EMBL" id="CCV05652.1"/>
    </source>
</evidence>
<protein>
    <submittedName>
        <fullName evidence="1">Uncharacterized protein</fullName>
    </submittedName>
</protein>
<sequence length="36" mass="4162">MGPFNAPFIVWVLAGIVVRQVHMVEYFAYSLPWPEP</sequence>
<gene>
    <name evidence="1" type="ORF">MESS2_1630009</name>
</gene>
<keyword evidence="2" id="KW-1185">Reference proteome</keyword>
<reference evidence="1 2" key="1">
    <citation type="submission" date="2013-02" db="EMBL/GenBank/DDBJ databases">
        <authorList>
            <person name="Genoscope - CEA"/>
        </authorList>
    </citation>
    <scope>NUCLEOTIDE SEQUENCE [LARGE SCALE GENOMIC DNA]</scope>
    <source>
        <strain evidence="1 2">STM 2683</strain>
    </source>
</reference>
<dbReference type="Proteomes" id="UP000012062">
    <property type="component" value="Unassembled WGS sequence"/>
</dbReference>
<accession>M5EMT7</accession>
<comment type="caution">
    <text evidence="1">The sequence shown here is derived from an EMBL/GenBank/DDBJ whole genome shotgun (WGS) entry which is preliminary data.</text>
</comment>
<name>M5EMT7_9HYPH</name>
<proteinExistence type="predicted"/>
<organism evidence="1 2">
    <name type="scientific">Mesorhizobium metallidurans STM 2683</name>
    <dbReference type="NCBI Taxonomy" id="1297569"/>
    <lineage>
        <taxon>Bacteria</taxon>
        <taxon>Pseudomonadati</taxon>
        <taxon>Pseudomonadota</taxon>
        <taxon>Alphaproteobacteria</taxon>
        <taxon>Hyphomicrobiales</taxon>
        <taxon>Phyllobacteriaceae</taxon>
        <taxon>Mesorhizobium</taxon>
    </lineage>
</organism>
<dbReference type="EMBL" id="CAUM01000072">
    <property type="protein sequence ID" value="CCV05652.1"/>
    <property type="molecule type" value="Genomic_DNA"/>
</dbReference>
<evidence type="ECO:0000313" key="2">
    <source>
        <dbReference type="Proteomes" id="UP000012062"/>
    </source>
</evidence>
<dbReference type="AlphaFoldDB" id="M5EMT7"/>